<keyword evidence="3" id="KW-1185">Reference proteome</keyword>
<dbReference type="AlphaFoldDB" id="A0AAD5RN29"/>
<dbReference type="EMBL" id="JAKWBI020000197">
    <property type="protein sequence ID" value="KAJ2899429.1"/>
    <property type="molecule type" value="Genomic_DNA"/>
</dbReference>
<protein>
    <submittedName>
        <fullName evidence="2">Uncharacterized protein</fullName>
    </submittedName>
</protein>
<evidence type="ECO:0000313" key="3">
    <source>
        <dbReference type="Proteomes" id="UP001201980"/>
    </source>
</evidence>
<evidence type="ECO:0000313" key="2">
    <source>
        <dbReference type="EMBL" id="KAJ2899429.1"/>
    </source>
</evidence>
<reference evidence="2" key="1">
    <citation type="submission" date="2022-07" db="EMBL/GenBank/DDBJ databases">
        <title>Draft genome sequence of Zalerion maritima ATCC 34329, a (micro)plastics degrading marine fungus.</title>
        <authorList>
            <person name="Paco A."/>
            <person name="Goncalves M.F.M."/>
            <person name="Rocha-Santos T.A.P."/>
            <person name="Alves A."/>
        </authorList>
    </citation>
    <scope>NUCLEOTIDE SEQUENCE</scope>
    <source>
        <strain evidence="2">ATCC 34329</strain>
    </source>
</reference>
<organism evidence="2 3">
    <name type="scientific">Zalerion maritima</name>
    <dbReference type="NCBI Taxonomy" id="339359"/>
    <lineage>
        <taxon>Eukaryota</taxon>
        <taxon>Fungi</taxon>
        <taxon>Dikarya</taxon>
        <taxon>Ascomycota</taxon>
        <taxon>Pezizomycotina</taxon>
        <taxon>Sordariomycetes</taxon>
        <taxon>Lulworthiomycetidae</taxon>
        <taxon>Lulworthiales</taxon>
        <taxon>Lulworthiaceae</taxon>
        <taxon>Zalerion</taxon>
    </lineage>
</organism>
<name>A0AAD5RN29_9PEZI</name>
<sequence>MTVAYALKSWEGARQETHKAETPTDGIPWPKERSKMARRNNNLDLWWVLGGGGDGARGSKGIGFWRNGNVVVDCDRDFPRTLVFSPGWKLFAGGETLLFLASRGKGNPAQGKLKCRKILPGTSRSLQAAFLGDENKDLDRVENAGRDAEMLKMCEREKKPRKGPSGSSVLQSRILKIDGPSACPGQQARVDHWPWRVGEKGKSTKVHQQGYLPAMPKSKSQPRERSTFPLKHGYTNGNQQTGYFPAKTQRRHE</sequence>
<evidence type="ECO:0000256" key="1">
    <source>
        <dbReference type="SAM" id="MobiDB-lite"/>
    </source>
</evidence>
<gene>
    <name evidence="2" type="ORF">MKZ38_003044</name>
</gene>
<accession>A0AAD5RN29</accession>
<feature type="region of interest" description="Disordered" evidence="1">
    <location>
        <begin position="200"/>
        <end position="253"/>
    </location>
</feature>
<proteinExistence type="predicted"/>
<comment type="caution">
    <text evidence="2">The sequence shown here is derived from an EMBL/GenBank/DDBJ whole genome shotgun (WGS) entry which is preliminary data.</text>
</comment>
<dbReference type="Proteomes" id="UP001201980">
    <property type="component" value="Unassembled WGS sequence"/>
</dbReference>